<keyword evidence="1" id="KW-0732">Signal</keyword>
<dbReference type="Proteomes" id="UP000243719">
    <property type="component" value="Unassembled WGS sequence"/>
</dbReference>
<evidence type="ECO:0008006" key="4">
    <source>
        <dbReference type="Google" id="ProtNLM"/>
    </source>
</evidence>
<dbReference type="AlphaFoldDB" id="A0A1H2PQG6"/>
<sequence length="117" mass="12451">MLRPLIALAALALIANTAAAQGRVSSAPDTPRTTYLSPQQAAIAAGIPGATTGPNSGMQLDGNATRCRELASSISQATARPPVIGDQRLDYTYRGRPREDVDKRAELEAEYRRLGCR</sequence>
<dbReference type="RefSeq" id="WP_091908653.1">
    <property type="nucleotide sequence ID" value="NZ_FNLO01000007.1"/>
</dbReference>
<feature type="chain" id="PRO_5017448957" description="DUF4148 domain-containing protein" evidence="1">
    <location>
        <begin position="21"/>
        <end position="117"/>
    </location>
</feature>
<feature type="signal peptide" evidence="1">
    <location>
        <begin position="1"/>
        <end position="20"/>
    </location>
</feature>
<dbReference type="STRING" id="1770053.SAMN05216551_10728"/>
<reference evidence="3" key="1">
    <citation type="submission" date="2016-09" db="EMBL/GenBank/DDBJ databases">
        <authorList>
            <person name="Varghese N."/>
            <person name="Submissions S."/>
        </authorList>
    </citation>
    <scope>NUCLEOTIDE SEQUENCE [LARGE SCALE GENOMIC DNA]</scope>
    <source>
        <strain evidence="3">JS23</strain>
    </source>
</reference>
<protein>
    <recommendedName>
        <fullName evidence="4">DUF4148 domain-containing protein</fullName>
    </recommendedName>
</protein>
<name>A0A1H2PQG6_9BURK</name>
<organism evidence="2 3">
    <name type="scientific">Chitinasiproducens palmae</name>
    <dbReference type="NCBI Taxonomy" id="1770053"/>
    <lineage>
        <taxon>Bacteria</taxon>
        <taxon>Pseudomonadati</taxon>
        <taxon>Pseudomonadota</taxon>
        <taxon>Betaproteobacteria</taxon>
        <taxon>Burkholderiales</taxon>
        <taxon>Burkholderiaceae</taxon>
        <taxon>Chitinasiproducens</taxon>
    </lineage>
</organism>
<gene>
    <name evidence="2" type="ORF">SAMN05216551_10728</name>
</gene>
<evidence type="ECO:0000313" key="2">
    <source>
        <dbReference type="EMBL" id="SDV49058.1"/>
    </source>
</evidence>
<evidence type="ECO:0000256" key="1">
    <source>
        <dbReference type="SAM" id="SignalP"/>
    </source>
</evidence>
<proteinExistence type="predicted"/>
<accession>A0A1H2PQG6</accession>
<evidence type="ECO:0000313" key="3">
    <source>
        <dbReference type="Proteomes" id="UP000243719"/>
    </source>
</evidence>
<keyword evidence="3" id="KW-1185">Reference proteome</keyword>
<dbReference type="EMBL" id="FNLO01000007">
    <property type="protein sequence ID" value="SDV49058.1"/>
    <property type="molecule type" value="Genomic_DNA"/>
</dbReference>